<dbReference type="Gene3D" id="3.40.50.2000">
    <property type="entry name" value="Glycogen Phosphorylase B"/>
    <property type="match status" value="2"/>
</dbReference>
<gene>
    <name evidence="3" type="ORF">IQ17_00046</name>
</gene>
<dbReference type="PANTHER" id="PTHR12526:SF634">
    <property type="entry name" value="BLL3361 PROTEIN"/>
    <property type="match status" value="1"/>
</dbReference>
<accession>A0A562LTE3</accession>
<dbReference type="RefSeq" id="WP_145627124.1">
    <property type="nucleotide sequence ID" value="NZ_CP088014.1"/>
</dbReference>
<evidence type="ECO:0000256" key="1">
    <source>
        <dbReference type="SAM" id="MobiDB-lite"/>
    </source>
</evidence>
<keyword evidence="4" id="KW-1185">Reference proteome</keyword>
<evidence type="ECO:0000259" key="2">
    <source>
        <dbReference type="Pfam" id="PF00534"/>
    </source>
</evidence>
<dbReference type="EMBL" id="VLKL01000001">
    <property type="protein sequence ID" value="TWI10900.1"/>
    <property type="molecule type" value="Genomic_DNA"/>
</dbReference>
<dbReference type="Pfam" id="PF00534">
    <property type="entry name" value="Glycos_transf_1"/>
    <property type="match status" value="1"/>
</dbReference>
<dbReference type="AlphaFoldDB" id="A0A562LTE3"/>
<comment type="caution">
    <text evidence="3">The sequence shown here is derived from an EMBL/GenBank/DDBJ whole genome shotgun (WGS) entry which is preliminary data.</text>
</comment>
<dbReference type="SUPFAM" id="SSF53756">
    <property type="entry name" value="UDP-Glycosyltransferase/glycogen phosphorylase"/>
    <property type="match status" value="1"/>
</dbReference>
<name>A0A562LTE3_9BRAD</name>
<dbReference type="OrthoDB" id="9790710at2"/>
<protein>
    <submittedName>
        <fullName evidence="3">Glycosyltransferase involved in cell wall biosynthesis</fullName>
    </submittedName>
</protein>
<dbReference type="PANTHER" id="PTHR12526">
    <property type="entry name" value="GLYCOSYLTRANSFERASE"/>
    <property type="match status" value="1"/>
</dbReference>
<dbReference type="Proteomes" id="UP000317176">
    <property type="component" value="Unassembled WGS sequence"/>
</dbReference>
<dbReference type="CDD" id="cd03801">
    <property type="entry name" value="GT4_PimA-like"/>
    <property type="match status" value="1"/>
</dbReference>
<evidence type="ECO:0000313" key="3">
    <source>
        <dbReference type="EMBL" id="TWI10900.1"/>
    </source>
</evidence>
<keyword evidence="3" id="KW-0808">Transferase</keyword>
<dbReference type="GO" id="GO:0016757">
    <property type="term" value="F:glycosyltransferase activity"/>
    <property type="evidence" value="ECO:0007669"/>
    <property type="project" value="InterPro"/>
</dbReference>
<organism evidence="3 4">
    <name type="scientific">Bradyrhizobium daqingense</name>
    <dbReference type="NCBI Taxonomy" id="993502"/>
    <lineage>
        <taxon>Bacteria</taxon>
        <taxon>Pseudomonadati</taxon>
        <taxon>Pseudomonadota</taxon>
        <taxon>Alphaproteobacteria</taxon>
        <taxon>Hyphomicrobiales</taxon>
        <taxon>Nitrobacteraceae</taxon>
        <taxon>Bradyrhizobium</taxon>
    </lineage>
</organism>
<dbReference type="InterPro" id="IPR001296">
    <property type="entry name" value="Glyco_trans_1"/>
</dbReference>
<feature type="domain" description="Glycosyl transferase family 1" evidence="2">
    <location>
        <begin position="203"/>
        <end position="368"/>
    </location>
</feature>
<reference evidence="3 4" key="1">
    <citation type="journal article" date="2015" name="Stand. Genomic Sci.">
        <title>Genomic Encyclopedia of Bacterial and Archaeal Type Strains, Phase III: the genomes of soil and plant-associated and newly described type strains.</title>
        <authorList>
            <person name="Whitman W.B."/>
            <person name="Woyke T."/>
            <person name="Klenk H.P."/>
            <person name="Zhou Y."/>
            <person name="Lilburn T.G."/>
            <person name="Beck B.J."/>
            <person name="De Vos P."/>
            <person name="Vandamme P."/>
            <person name="Eisen J.A."/>
            <person name="Garrity G."/>
            <person name="Hugenholtz P."/>
            <person name="Kyrpides N.C."/>
        </authorList>
    </citation>
    <scope>NUCLEOTIDE SEQUENCE [LARGE SCALE GENOMIC DNA]</scope>
    <source>
        <strain evidence="3 4">CGMCC 1.10947</strain>
    </source>
</reference>
<sequence length="391" mass="42994">MLHYQPNKELGETTATALNPSGGSGRKLHVLLVQTQAENAGAQEITRLLGAGLSARGHRVTNLFFFRKSDSFDEPPNTLYCAASRPGHPLALLRMLSTLGHHIRTTRPDAVLTFQHFGNVIGAGVSRLVCRAPVIANQVSSALSMSWPVRTADIVMGSLGFFDRITLNSKDMEREYSRYPAAYRSRMVHVPHGFDDKALTLSKDAARQEFNLPRDRILLGCAARLHPHKRLDAAIRLLPDEPTWHLALAGQGADEARLKQLADDLKVSDRLYLLGEIPPRRMAGFLACLDVFVFPTQAETFGLAAVEAANAGVPSVVTDLPVLREVLSFEGKPTALFVDASDHTKLSAAVSSLLTDQQLRDELRQNAKGLRLRYSVDAMVEEYVRLLSQVT</sequence>
<feature type="region of interest" description="Disordered" evidence="1">
    <location>
        <begin position="1"/>
        <end position="22"/>
    </location>
</feature>
<proteinExistence type="predicted"/>
<evidence type="ECO:0000313" key="4">
    <source>
        <dbReference type="Proteomes" id="UP000317176"/>
    </source>
</evidence>